<proteinExistence type="predicted"/>
<reference evidence="2" key="1">
    <citation type="submission" date="2024-01" db="EMBL/GenBank/DDBJ databases">
        <authorList>
            <person name="Webb A."/>
        </authorList>
    </citation>
    <scope>NUCLEOTIDE SEQUENCE</scope>
    <source>
        <strain evidence="2">Pm1</strain>
    </source>
</reference>
<dbReference type="EMBL" id="CAKLBY020000173">
    <property type="protein sequence ID" value="CAK7931305.1"/>
    <property type="molecule type" value="Genomic_DNA"/>
</dbReference>
<name>A0AAV1UD77_9STRA</name>
<evidence type="ECO:0000313" key="2">
    <source>
        <dbReference type="EMBL" id="CAK7931305.1"/>
    </source>
</evidence>
<feature type="compositionally biased region" description="Basic and acidic residues" evidence="1">
    <location>
        <begin position="60"/>
        <end position="69"/>
    </location>
</feature>
<evidence type="ECO:0000313" key="3">
    <source>
        <dbReference type="Proteomes" id="UP001162060"/>
    </source>
</evidence>
<feature type="compositionally biased region" description="Polar residues" evidence="1">
    <location>
        <begin position="70"/>
        <end position="95"/>
    </location>
</feature>
<dbReference type="Proteomes" id="UP001162060">
    <property type="component" value="Unassembled WGS sequence"/>
</dbReference>
<organism evidence="2 3">
    <name type="scientific">Peronospora matthiolae</name>
    <dbReference type="NCBI Taxonomy" id="2874970"/>
    <lineage>
        <taxon>Eukaryota</taxon>
        <taxon>Sar</taxon>
        <taxon>Stramenopiles</taxon>
        <taxon>Oomycota</taxon>
        <taxon>Peronosporomycetes</taxon>
        <taxon>Peronosporales</taxon>
        <taxon>Peronosporaceae</taxon>
        <taxon>Peronospora</taxon>
    </lineage>
</organism>
<feature type="compositionally biased region" description="Polar residues" evidence="1">
    <location>
        <begin position="40"/>
        <end position="49"/>
    </location>
</feature>
<dbReference type="AlphaFoldDB" id="A0AAV1UD77"/>
<accession>A0AAV1UD77</accession>
<evidence type="ECO:0000256" key="1">
    <source>
        <dbReference type="SAM" id="MobiDB-lite"/>
    </source>
</evidence>
<protein>
    <submittedName>
        <fullName evidence="2">Uncharacterized protein</fullName>
    </submittedName>
</protein>
<feature type="region of interest" description="Disordered" evidence="1">
    <location>
        <begin position="28"/>
        <end position="115"/>
    </location>
</feature>
<sequence length="127" mass="13729">MRFDFAKQTAKCQLRSFFYRTRYDAAATNPRISAPAAAANLSTPTQTSGMRCGSTDPEDDVQKRQRHTDNPTTVALRTPMSSPTPGTSASVPSTGTDRRDDVAAGFSQDGTIDPLARQREQAVFGEA</sequence>
<comment type="caution">
    <text evidence="2">The sequence shown here is derived from an EMBL/GenBank/DDBJ whole genome shotgun (WGS) entry which is preliminary data.</text>
</comment>
<gene>
    <name evidence="2" type="ORF">PM001_LOCUS16455</name>
</gene>